<accession>A0ABM1I1Y4</accession>
<dbReference type="InterPro" id="IPR000089">
    <property type="entry name" value="Biotin_lipoyl"/>
</dbReference>
<dbReference type="RefSeq" id="XP_015174221.1">
    <property type="nucleotide sequence ID" value="XM_015318735.1"/>
</dbReference>
<dbReference type="InterPro" id="IPR011053">
    <property type="entry name" value="Single_hybrid_motif"/>
</dbReference>
<comment type="cofactor">
    <cofactor evidence="4">
        <name>(R)-lipoate</name>
        <dbReference type="ChEBI" id="CHEBI:83088"/>
    </cofactor>
    <text evidence="4">Binds 1 lipoyl cofactor covalently.</text>
</comment>
<keyword evidence="4" id="KW-0496">Mitochondrion</keyword>
<protein>
    <recommendedName>
        <fullName evidence="4">Glycine cleavage system H protein</fullName>
    </recommendedName>
</protein>
<dbReference type="NCBIfam" id="NF002270">
    <property type="entry name" value="PRK01202.1"/>
    <property type="match status" value="1"/>
</dbReference>
<name>A0ABM1I1Y4_POLDO</name>
<proteinExistence type="inferred from homology"/>
<evidence type="ECO:0000256" key="2">
    <source>
        <dbReference type="ARBA" id="ARBA00022823"/>
    </source>
</evidence>
<dbReference type="PANTHER" id="PTHR11715:SF3">
    <property type="entry name" value="GLYCINE CLEAVAGE SYSTEM H PROTEIN-RELATED"/>
    <property type="match status" value="1"/>
</dbReference>
<dbReference type="SUPFAM" id="SSF51230">
    <property type="entry name" value="Single hybrid motif"/>
    <property type="match status" value="1"/>
</dbReference>
<dbReference type="InterPro" id="IPR017453">
    <property type="entry name" value="GCV_H_sub"/>
</dbReference>
<evidence type="ECO:0000259" key="5">
    <source>
        <dbReference type="PROSITE" id="PS50968"/>
    </source>
</evidence>
<dbReference type="Gene3D" id="2.40.50.100">
    <property type="match status" value="1"/>
</dbReference>
<evidence type="ECO:0000313" key="6">
    <source>
        <dbReference type="Proteomes" id="UP000694924"/>
    </source>
</evidence>
<comment type="similarity">
    <text evidence="1 4">Belongs to the GcvH family.</text>
</comment>
<dbReference type="Proteomes" id="UP000694924">
    <property type="component" value="Unplaced"/>
</dbReference>
<dbReference type="InterPro" id="IPR033753">
    <property type="entry name" value="GCV_H/Fam206"/>
</dbReference>
<keyword evidence="2 4" id="KW-0450">Lipoyl</keyword>
<dbReference type="HAMAP" id="MF_00272">
    <property type="entry name" value="GcvH"/>
    <property type="match status" value="1"/>
</dbReference>
<dbReference type="CDD" id="cd06848">
    <property type="entry name" value="GCS_H"/>
    <property type="match status" value="1"/>
</dbReference>
<comment type="function">
    <text evidence="4">The H protein shuttles the methylamine group of glycine from the P protein to the T protein.</text>
</comment>
<keyword evidence="6" id="KW-1185">Reference proteome</keyword>
<reference evidence="7" key="1">
    <citation type="submission" date="2025-08" db="UniProtKB">
        <authorList>
            <consortium name="RefSeq"/>
        </authorList>
    </citation>
    <scope>IDENTIFICATION</scope>
    <source>
        <tissue evidence="7">Whole body</tissue>
    </source>
</reference>
<dbReference type="NCBIfam" id="TIGR00527">
    <property type="entry name" value="gcvH"/>
    <property type="match status" value="1"/>
</dbReference>
<evidence type="ECO:0000256" key="1">
    <source>
        <dbReference type="ARBA" id="ARBA00009249"/>
    </source>
</evidence>
<comment type="subunit">
    <text evidence="4">The glycine cleavage system is composed of four proteins: P, T, L and H.</text>
</comment>
<keyword evidence="3 4" id="KW-0809">Transit peptide</keyword>
<sequence>MARLFTRIIKNSFEQVISPRTQLLTNSSLSTSRYLSTAQQLKSERWFTDTHEWIKVDNNVGTIGISDHAQDALGDVVYAQLPDVGSVFKKEEECGALESVKAASVLISPVSGTVVEKNTALESKPGLINSSCYDEGWLYKVQLSHPEEIKMLMDEKAYELFLKSGAHENGNRENP</sequence>
<comment type="subcellular location">
    <subcellularLocation>
        <location evidence="4">Mitochondrion</location>
    </subcellularLocation>
</comment>
<organism evidence="6 7">
    <name type="scientific">Polistes dominula</name>
    <name type="common">European paper wasp</name>
    <name type="synonym">Vespa dominula</name>
    <dbReference type="NCBI Taxonomy" id="743375"/>
    <lineage>
        <taxon>Eukaryota</taxon>
        <taxon>Metazoa</taxon>
        <taxon>Ecdysozoa</taxon>
        <taxon>Arthropoda</taxon>
        <taxon>Hexapoda</taxon>
        <taxon>Insecta</taxon>
        <taxon>Pterygota</taxon>
        <taxon>Neoptera</taxon>
        <taxon>Endopterygota</taxon>
        <taxon>Hymenoptera</taxon>
        <taxon>Apocrita</taxon>
        <taxon>Aculeata</taxon>
        <taxon>Vespoidea</taxon>
        <taxon>Vespidae</taxon>
        <taxon>Polistinae</taxon>
        <taxon>Polistini</taxon>
        <taxon>Polistes</taxon>
    </lineage>
</organism>
<dbReference type="InterPro" id="IPR003016">
    <property type="entry name" value="2-oxoA_DH_lipoyl-BS"/>
</dbReference>
<gene>
    <name evidence="7" type="primary">LOC107065234</name>
</gene>
<feature type="domain" description="Lipoyl-binding" evidence="5">
    <location>
        <begin position="60"/>
        <end position="142"/>
    </location>
</feature>
<dbReference type="PROSITE" id="PS50968">
    <property type="entry name" value="BIOTINYL_LIPOYL"/>
    <property type="match status" value="1"/>
</dbReference>
<evidence type="ECO:0000256" key="4">
    <source>
        <dbReference type="RuleBase" id="RU364055"/>
    </source>
</evidence>
<dbReference type="Pfam" id="PF01597">
    <property type="entry name" value="GCV_H"/>
    <property type="match status" value="1"/>
</dbReference>
<evidence type="ECO:0000313" key="7">
    <source>
        <dbReference type="RefSeq" id="XP_015174221.1"/>
    </source>
</evidence>
<dbReference type="GeneID" id="107065234"/>
<dbReference type="PROSITE" id="PS00189">
    <property type="entry name" value="LIPOYL"/>
    <property type="match status" value="1"/>
</dbReference>
<dbReference type="InterPro" id="IPR002930">
    <property type="entry name" value="GCV_H"/>
</dbReference>
<evidence type="ECO:0000256" key="3">
    <source>
        <dbReference type="ARBA" id="ARBA00022946"/>
    </source>
</evidence>
<dbReference type="PANTHER" id="PTHR11715">
    <property type="entry name" value="GLYCINE CLEAVAGE SYSTEM H PROTEIN"/>
    <property type="match status" value="1"/>
</dbReference>